<name>A0ABR1U624_9PEZI</name>
<feature type="compositionally biased region" description="Polar residues" evidence="1">
    <location>
        <begin position="315"/>
        <end position="330"/>
    </location>
</feature>
<comment type="caution">
    <text evidence="2">The sequence shown here is derived from an EMBL/GenBank/DDBJ whole genome shotgun (WGS) entry which is preliminary data.</text>
</comment>
<sequence length="380" mass="42854">MGRSGYDTTGMTICDFQGTDTPASICTEVTEDLEEAHPLYTVRTQFLHVVMAAHKRAVHDLDDISPDGASDGKNQKGSLQENINDNEAPNKRVRLSDGASTLGSTDNQNTGTTNKRRTQNRRLWLACPFAKKDPVRYRNCYRYYLGRIRDVKQHLTRCHRKPIYCPICQKVFEDEDHRDDHIRLNDCSQHLEIEVEGISEKQERELGQRVSSKMPEEQQWFAVFDILFSPLPRPRSPYIDRDLSEQMSVFRDFYTSKGPALLLEFLESTGVVTWNLPQEERDLATFQEGILGDGLLQIWDHWISANAVERPCNAEPSTPTASQSHDSGVSLQDMPGKSSASKLQEQEGVPQVSTISNGQDTQTFLPQKSNQSSAGADSCD</sequence>
<reference evidence="2 3" key="1">
    <citation type="submission" date="2023-01" db="EMBL/GenBank/DDBJ databases">
        <title>Analysis of 21 Apiospora genomes using comparative genomics revels a genus with tremendous synthesis potential of carbohydrate active enzymes and secondary metabolites.</title>
        <authorList>
            <person name="Sorensen T."/>
        </authorList>
    </citation>
    <scope>NUCLEOTIDE SEQUENCE [LARGE SCALE GENOMIC DNA]</scope>
    <source>
        <strain evidence="2 3">CBS 83171</strain>
    </source>
</reference>
<dbReference type="Proteomes" id="UP001446871">
    <property type="component" value="Unassembled WGS sequence"/>
</dbReference>
<dbReference type="PANTHER" id="PTHR38166:SF1">
    <property type="entry name" value="C2H2-TYPE DOMAIN-CONTAINING PROTEIN"/>
    <property type="match status" value="1"/>
</dbReference>
<feature type="region of interest" description="Disordered" evidence="1">
    <location>
        <begin position="62"/>
        <end position="117"/>
    </location>
</feature>
<evidence type="ECO:0000313" key="3">
    <source>
        <dbReference type="Proteomes" id="UP001446871"/>
    </source>
</evidence>
<evidence type="ECO:0000313" key="2">
    <source>
        <dbReference type="EMBL" id="KAK8053586.1"/>
    </source>
</evidence>
<gene>
    <name evidence="2" type="ORF">PG996_012887</name>
</gene>
<evidence type="ECO:0008006" key="4">
    <source>
        <dbReference type="Google" id="ProtNLM"/>
    </source>
</evidence>
<feature type="compositionally biased region" description="Polar residues" evidence="1">
    <location>
        <begin position="75"/>
        <end position="87"/>
    </location>
</feature>
<dbReference type="PANTHER" id="PTHR38166">
    <property type="entry name" value="C2H2-TYPE DOMAIN-CONTAINING PROTEIN-RELATED"/>
    <property type="match status" value="1"/>
</dbReference>
<organism evidence="2 3">
    <name type="scientific">Apiospora saccharicola</name>
    <dbReference type="NCBI Taxonomy" id="335842"/>
    <lineage>
        <taxon>Eukaryota</taxon>
        <taxon>Fungi</taxon>
        <taxon>Dikarya</taxon>
        <taxon>Ascomycota</taxon>
        <taxon>Pezizomycotina</taxon>
        <taxon>Sordariomycetes</taxon>
        <taxon>Xylariomycetidae</taxon>
        <taxon>Amphisphaeriales</taxon>
        <taxon>Apiosporaceae</taxon>
        <taxon>Apiospora</taxon>
    </lineage>
</organism>
<feature type="region of interest" description="Disordered" evidence="1">
    <location>
        <begin position="311"/>
        <end position="380"/>
    </location>
</feature>
<dbReference type="EMBL" id="JAQQWM010000008">
    <property type="protein sequence ID" value="KAK8053586.1"/>
    <property type="molecule type" value="Genomic_DNA"/>
</dbReference>
<evidence type="ECO:0000256" key="1">
    <source>
        <dbReference type="SAM" id="MobiDB-lite"/>
    </source>
</evidence>
<feature type="compositionally biased region" description="Polar residues" evidence="1">
    <location>
        <begin position="98"/>
        <end position="113"/>
    </location>
</feature>
<feature type="compositionally biased region" description="Polar residues" evidence="1">
    <location>
        <begin position="351"/>
        <end position="380"/>
    </location>
</feature>
<protein>
    <recommendedName>
        <fullName evidence="4">C2H2-type domain-containing protein</fullName>
    </recommendedName>
</protein>
<keyword evidence="3" id="KW-1185">Reference proteome</keyword>
<dbReference type="Gene3D" id="3.30.160.60">
    <property type="entry name" value="Classic Zinc Finger"/>
    <property type="match status" value="1"/>
</dbReference>
<proteinExistence type="predicted"/>
<accession>A0ABR1U624</accession>